<dbReference type="InterPro" id="IPR045627">
    <property type="entry name" value="FBXL18_LRR"/>
</dbReference>
<dbReference type="Gene3D" id="3.80.10.10">
    <property type="entry name" value="Ribonuclease Inhibitor"/>
    <property type="match status" value="3"/>
</dbReference>
<evidence type="ECO:0000259" key="1">
    <source>
        <dbReference type="PROSITE" id="PS50181"/>
    </source>
</evidence>
<gene>
    <name evidence="3" type="primary">LOC110974787</name>
</gene>
<dbReference type="RefSeq" id="XP_022082355.1">
    <property type="nucleotide sequence ID" value="XM_022226663.1"/>
</dbReference>
<dbReference type="SUPFAM" id="SSF52047">
    <property type="entry name" value="RNI-like"/>
    <property type="match status" value="1"/>
</dbReference>
<dbReference type="Pfam" id="PF19729">
    <property type="entry name" value="LRR_FBXL18"/>
    <property type="match status" value="2"/>
</dbReference>
<dbReference type="GO" id="GO:0031146">
    <property type="term" value="P:SCF-dependent proteasomal ubiquitin-dependent protein catabolic process"/>
    <property type="evidence" value="ECO:0007669"/>
    <property type="project" value="InterPro"/>
</dbReference>
<sequence>MAAEQDTDIAGWTLNSLPAEIIFKILDLLPVGDILTLANLGPHCRLGRIAADPSVFRTLTLSKCYHLTRDTLKLLLSRRRDDIRYLDISNCYWLSSKDFGSLDFRLPKLRHLDVRHTDLPFKTLHKILSHTTSLRSLSCDLSSGVKLCDISRPAVRNLRRLRELNVVCVPGKCVGKNGERSLLEYGSHYRKLEAFSVDSRDTENVDMECSCSVRLDDVLPFDNLKHVMIGQRARDSHRRSLDFDSLKLTANQCSVLFADGRFSQVNSHEDNKLDTTATASSPKMFSLQMVRVPDLKLPLYHSLRYLNIAGNVHFTGLRAVAANCPFLESLNISFCRDALKRVYKREEWTDLSAFRIFAEAKTPLKHLNISGLHLHLPDNELCEVLAKFPGLVSISLPVCGLPERRGSVPVDGLTFSQIRSRSRSCGSVDIKCDHCLKNEWRSPGTSITKDLAKQEGCAYCTSDLSELVRGCLKMQSFELIKTGFVSFLSPRSASKDEDVIRCGDIMDPESTLLCISRWRHLTSLVLAGLPSVFHGRSLVAVTQGCPELRRLSLAHLGPHPYDQCLFMEGLCQALKYAKRMQDFRLEQPKLTGMASLLQSLQSCKRLSRLCVITQCGGLKSLHVKDLDDVMDKCQDLMVLQVICNSYFETCAKWQQTLLDKYKPGRPALHVIIASYKKCQATRWRDICDKVPFVHLEELTLFQSNVAAKAPSWRDIQEIRRRELMGD</sequence>
<dbReference type="PROSITE" id="PS50181">
    <property type="entry name" value="FBOX"/>
    <property type="match status" value="1"/>
</dbReference>
<accession>A0A8B7XQS9</accession>
<dbReference type="KEGG" id="aplc:110974787"/>
<dbReference type="InterPro" id="IPR001810">
    <property type="entry name" value="F-box_dom"/>
</dbReference>
<dbReference type="GO" id="GO:0019005">
    <property type="term" value="C:SCF ubiquitin ligase complex"/>
    <property type="evidence" value="ECO:0007669"/>
    <property type="project" value="TreeGrafter"/>
</dbReference>
<dbReference type="AlphaFoldDB" id="A0A8B7XQS9"/>
<name>A0A8B7XQS9_ACAPL</name>
<dbReference type="OMA" id="WHACKEL"/>
<keyword evidence="2" id="KW-1185">Reference proteome</keyword>
<dbReference type="PANTHER" id="PTHR13318">
    <property type="entry name" value="PARTNER OF PAIRED, ISOFORM B-RELATED"/>
    <property type="match status" value="1"/>
</dbReference>
<proteinExistence type="predicted"/>
<dbReference type="GeneID" id="110974787"/>
<evidence type="ECO:0000313" key="3">
    <source>
        <dbReference type="RefSeq" id="XP_022082355.1"/>
    </source>
</evidence>
<feature type="domain" description="F-box" evidence="1">
    <location>
        <begin position="11"/>
        <end position="59"/>
    </location>
</feature>
<dbReference type="InterPro" id="IPR032675">
    <property type="entry name" value="LRR_dom_sf"/>
</dbReference>
<organism evidence="2 3">
    <name type="scientific">Acanthaster planci</name>
    <name type="common">Crown-of-thorns starfish</name>
    <dbReference type="NCBI Taxonomy" id="133434"/>
    <lineage>
        <taxon>Eukaryota</taxon>
        <taxon>Metazoa</taxon>
        <taxon>Echinodermata</taxon>
        <taxon>Eleutherozoa</taxon>
        <taxon>Asterozoa</taxon>
        <taxon>Asteroidea</taxon>
        <taxon>Valvatacea</taxon>
        <taxon>Valvatida</taxon>
        <taxon>Acanthasteridae</taxon>
        <taxon>Acanthaster</taxon>
    </lineage>
</organism>
<protein>
    <submittedName>
        <fullName evidence="3">F-box/LRR-repeat protein 18-like isoform X1</fullName>
    </submittedName>
</protein>
<reference evidence="3" key="1">
    <citation type="submission" date="2025-08" db="UniProtKB">
        <authorList>
            <consortium name="RefSeq"/>
        </authorList>
    </citation>
    <scope>IDENTIFICATION</scope>
</reference>
<dbReference type="OrthoDB" id="9856535at2759"/>
<evidence type="ECO:0000313" key="2">
    <source>
        <dbReference type="Proteomes" id="UP000694845"/>
    </source>
</evidence>
<dbReference type="Proteomes" id="UP000694845">
    <property type="component" value="Unplaced"/>
</dbReference>